<dbReference type="AlphaFoldDB" id="A0A7S1H084"/>
<accession>A0A7S1H084</accession>
<evidence type="ECO:0000313" key="2">
    <source>
        <dbReference type="EMBL" id="CAD8961249.1"/>
    </source>
</evidence>
<dbReference type="EMBL" id="HBFY01001948">
    <property type="protein sequence ID" value="CAD8961249.1"/>
    <property type="molecule type" value="Transcribed_RNA"/>
</dbReference>
<name>A0A7S1H084_9STRA</name>
<proteinExistence type="predicted"/>
<protein>
    <submittedName>
        <fullName evidence="2">Uncharacterized protein</fullName>
    </submittedName>
</protein>
<organism evidence="2">
    <name type="scientific">Thalassionema nitzschioides</name>
    <dbReference type="NCBI Taxonomy" id="33649"/>
    <lineage>
        <taxon>Eukaryota</taxon>
        <taxon>Sar</taxon>
        <taxon>Stramenopiles</taxon>
        <taxon>Ochrophyta</taxon>
        <taxon>Bacillariophyta</taxon>
        <taxon>Fragilariophyceae</taxon>
        <taxon>Fragilariophycidae</taxon>
        <taxon>Thalassionemales</taxon>
        <taxon>Thalassionemataceae</taxon>
        <taxon>Thalassionema</taxon>
    </lineage>
</organism>
<sequence length="193" mass="21660">MTTVESKTIIDNMDQLRNSDDFEQCSLQVIGQLCSDSNRDLGNVLTKMLDVDDLLSESDCESIDEFDVLEAIEQEESAPQHHVFNMTSFLEDAMYTEFDDAADVFDDDSVENYYSGVTRRRRCTHHTKMSSAAEAQLVQVLTKALDFEKLLDFKNEVDDNLTSTEPRKASLSPSPSEMLLPQLTCRAPSNAAA</sequence>
<reference evidence="2" key="1">
    <citation type="submission" date="2021-01" db="EMBL/GenBank/DDBJ databases">
        <authorList>
            <person name="Corre E."/>
            <person name="Pelletier E."/>
            <person name="Niang G."/>
            <person name="Scheremetjew M."/>
            <person name="Finn R."/>
            <person name="Kale V."/>
            <person name="Holt S."/>
            <person name="Cochrane G."/>
            <person name="Meng A."/>
            <person name="Brown T."/>
            <person name="Cohen L."/>
        </authorList>
    </citation>
    <scope>NUCLEOTIDE SEQUENCE</scope>
</reference>
<feature type="region of interest" description="Disordered" evidence="1">
    <location>
        <begin position="162"/>
        <end position="193"/>
    </location>
</feature>
<evidence type="ECO:0000256" key="1">
    <source>
        <dbReference type="SAM" id="MobiDB-lite"/>
    </source>
</evidence>
<gene>
    <name evidence="2" type="ORF">TNIT0693_LOCUS784</name>
</gene>
<feature type="compositionally biased region" description="Low complexity" evidence="1">
    <location>
        <begin position="170"/>
        <end position="183"/>
    </location>
</feature>